<sequence>MSSSSDESSSSGTPPPVNKGKGKGKESSSQKHDTSYVPSKGFKVVTNVNDSEEWDWDTLDENEDLELWLIRVPDNVKPKHLEKISIESSRSSKSTKVGTINRKNSNYDIWNVGDDASDQLVGGEEMKHVSCLLPRRTKKGELRLASRSIARHLIVSAQAVTPSTAGEEAPIQLKNPPRHSYPKGLLTHRFTPYGAVVSRTTENDAGDADAMDVDESAKQTEATGAKVKRKKVSEQEQSSPSKKSKKPKVAK</sequence>
<feature type="compositionally biased region" description="Basic residues" evidence="1">
    <location>
        <begin position="242"/>
        <end position="251"/>
    </location>
</feature>
<comment type="caution">
    <text evidence="2">The sequence shown here is derived from an EMBL/GenBank/DDBJ whole genome shotgun (WGS) entry which is preliminary data.</text>
</comment>
<feature type="compositionally biased region" description="Low complexity" evidence="1">
    <location>
        <begin position="1"/>
        <end position="11"/>
    </location>
</feature>
<feature type="compositionally biased region" description="Acidic residues" evidence="1">
    <location>
        <begin position="204"/>
        <end position="214"/>
    </location>
</feature>
<dbReference type="Proteomes" id="UP001383192">
    <property type="component" value="Unassembled WGS sequence"/>
</dbReference>
<dbReference type="GO" id="GO:0006360">
    <property type="term" value="P:transcription by RNA polymerase I"/>
    <property type="evidence" value="ECO:0007669"/>
    <property type="project" value="InterPro"/>
</dbReference>
<name>A0AAW0CPT4_9AGAR</name>
<dbReference type="Gene3D" id="6.20.250.70">
    <property type="match status" value="1"/>
</dbReference>
<dbReference type="Pfam" id="PF08208">
    <property type="entry name" value="RNA_polI_A34"/>
    <property type="match status" value="1"/>
</dbReference>
<dbReference type="PANTHER" id="PTHR28155:SF1">
    <property type="entry name" value="DNA-DIRECTED RNA POLYMERASE I SUBUNIT RPA34.5-DOMAIN-CONTAINING PROTEIN"/>
    <property type="match status" value="1"/>
</dbReference>
<reference evidence="2 3" key="1">
    <citation type="submission" date="2024-01" db="EMBL/GenBank/DDBJ databases">
        <title>A draft genome for a cacao thread blight-causing isolate of Paramarasmius palmivorus.</title>
        <authorList>
            <person name="Baruah I.K."/>
            <person name="Bukari Y."/>
            <person name="Amoako-Attah I."/>
            <person name="Meinhardt L.W."/>
            <person name="Bailey B.A."/>
            <person name="Cohen S.P."/>
        </authorList>
    </citation>
    <scope>NUCLEOTIDE SEQUENCE [LARGE SCALE GENOMIC DNA]</scope>
    <source>
        <strain evidence="2 3">GH-12</strain>
    </source>
</reference>
<dbReference type="InterPro" id="IPR013240">
    <property type="entry name" value="DNA-dir_RNA_pol1_su_RPA34"/>
</dbReference>
<dbReference type="PANTHER" id="PTHR28155">
    <property type="entry name" value="ACR243WP"/>
    <property type="match status" value="1"/>
</dbReference>
<feature type="compositionally biased region" description="Basic and acidic residues" evidence="1">
    <location>
        <begin position="23"/>
        <end position="34"/>
    </location>
</feature>
<keyword evidence="3" id="KW-1185">Reference proteome</keyword>
<feature type="region of interest" description="Disordered" evidence="1">
    <location>
        <begin position="1"/>
        <end position="40"/>
    </location>
</feature>
<evidence type="ECO:0000256" key="1">
    <source>
        <dbReference type="SAM" id="MobiDB-lite"/>
    </source>
</evidence>
<proteinExistence type="predicted"/>
<dbReference type="AlphaFoldDB" id="A0AAW0CPT4"/>
<organism evidence="2 3">
    <name type="scientific">Paramarasmius palmivorus</name>
    <dbReference type="NCBI Taxonomy" id="297713"/>
    <lineage>
        <taxon>Eukaryota</taxon>
        <taxon>Fungi</taxon>
        <taxon>Dikarya</taxon>
        <taxon>Basidiomycota</taxon>
        <taxon>Agaricomycotina</taxon>
        <taxon>Agaricomycetes</taxon>
        <taxon>Agaricomycetidae</taxon>
        <taxon>Agaricales</taxon>
        <taxon>Marasmiineae</taxon>
        <taxon>Marasmiaceae</taxon>
        <taxon>Paramarasmius</taxon>
    </lineage>
</organism>
<evidence type="ECO:0000313" key="3">
    <source>
        <dbReference type="Proteomes" id="UP001383192"/>
    </source>
</evidence>
<accession>A0AAW0CPT4</accession>
<dbReference type="InterPro" id="IPR053263">
    <property type="entry name" value="Euk_RPA34_RNAP_subunit"/>
</dbReference>
<feature type="region of interest" description="Disordered" evidence="1">
    <location>
        <begin position="202"/>
        <end position="251"/>
    </location>
</feature>
<evidence type="ECO:0000313" key="2">
    <source>
        <dbReference type="EMBL" id="KAK7040258.1"/>
    </source>
</evidence>
<protein>
    <submittedName>
        <fullName evidence="2">Uncharacterized protein</fullName>
    </submittedName>
</protein>
<dbReference type="EMBL" id="JAYKXP010000037">
    <property type="protein sequence ID" value="KAK7040258.1"/>
    <property type="molecule type" value="Genomic_DNA"/>
</dbReference>
<gene>
    <name evidence="2" type="ORF">VNI00_009724</name>
</gene>